<dbReference type="AlphaFoldDB" id="A0A917D440"/>
<name>A0A917D440_9NOCA</name>
<accession>A0A917D440</accession>
<proteinExistence type="predicted"/>
<dbReference type="Gene3D" id="3.10.450.50">
    <property type="match status" value="1"/>
</dbReference>
<dbReference type="EMBL" id="BMCU01000002">
    <property type="protein sequence ID" value="GGG10590.1"/>
    <property type="molecule type" value="Genomic_DNA"/>
</dbReference>
<reference evidence="1" key="1">
    <citation type="journal article" date="2014" name="Int. J. Syst. Evol. Microbiol.">
        <title>Complete genome sequence of Corynebacterium casei LMG S-19264T (=DSM 44701T), isolated from a smear-ripened cheese.</title>
        <authorList>
            <consortium name="US DOE Joint Genome Institute (JGI-PGF)"/>
            <person name="Walter F."/>
            <person name="Albersmeier A."/>
            <person name="Kalinowski J."/>
            <person name="Ruckert C."/>
        </authorList>
    </citation>
    <scope>NUCLEOTIDE SEQUENCE</scope>
    <source>
        <strain evidence="1">CCM 7905</strain>
    </source>
</reference>
<protein>
    <recommendedName>
        <fullName evidence="3">Nuclear transport factor 2 family protein</fullName>
    </recommendedName>
</protein>
<gene>
    <name evidence="1" type="ORF">GCM10007304_25820</name>
</gene>
<dbReference type="Proteomes" id="UP000654257">
    <property type="component" value="Unassembled WGS sequence"/>
</dbReference>
<comment type="caution">
    <text evidence="1">The sequence shown here is derived from an EMBL/GenBank/DDBJ whole genome shotgun (WGS) entry which is preliminary data.</text>
</comment>
<evidence type="ECO:0000313" key="1">
    <source>
        <dbReference type="EMBL" id="GGG10590.1"/>
    </source>
</evidence>
<keyword evidence="2" id="KW-1185">Reference proteome</keyword>
<sequence length="114" mass="12214">MTTEWDALPNSVKTFMTAIDNREDGQAMTALTADAEVTDDGHHYTGRDEIEAWLSAAVSGSGFTYTSTFSGATATAAGVDVRQHLEGNFPGGVVDLHYRFTMDGTLIGRVVIEP</sequence>
<dbReference type="InterPro" id="IPR032710">
    <property type="entry name" value="NTF2-like_dom_sf"/>
</dbReference>
<organism evidence="1 2">
    <name type="scientific">Rhodococcoides trifolii</name>
    <dbReference type="NCBI Taxonomy" id="908250"/>
    <lineage>
        <taxon>Bacteria</taxon>
        <taxon>Bacillati</taxon>
        <taxon>Actinomycetota</taxon>
        <taxon>Actinomycetes</taxon>
        <taxon>Mycobacteriales</taxon>
        <taxon>Nocardiaceae</taxon>
        <taxon>Rhodococcoides</taxon>
    </lineage>
</organism>
<dbReference type="SUPFAM" id="SSF54427">
    <property type="entry name" value="NTF2-like"/>
    <property type="match status" value="1"/>
</dbReference>
<reference evidence="1" key="2">
    <citation type="submission" date="2020-09" db="EMBL/GenBank/DDBJ databases">
        <authorList>
            <person name="Sun Q."/>
            <person name="Sedlacek I."/>
        </authorList>
    </citation>
    <scope>NUCLEOTIDE SEQUENCE</scope>
    <source>
        <strain evidence="1">CCM 7905</strain>
    </source>
</reference>
<dbReference type="RefSeq" id="WP_188545142.1">
    <property type="nucleotide sequence ID" value="NZ_BMCU01000002.1"/>
</dbReference>
<evidence type="ECO:0000313" key="2">
    <source>
        <dbReference type="Proteomes" id="UP000654257"/>
    </source>
</evidence>
<evidence type="ECO:0008006" key="3">
    <source>
        <dbReference type="Google" id="ProtNLM"/>
    </source>
</evidence>